<dbReference type="PROSITE" id="PS51257">
    <property type="entry name" value="PROKAR_LIPOPROTEIN"/>
    <property type="match status" value="1"/>
</dbReference>
<evidence type="ECO:0000259" key="2">
    <source>
        <dbReference type="Pfam" id="PF11827"/>
    </source>
</evidence>
<feature type="domain" description="DUF3347" evidence="2">
    <location>
        <begin position="57"/>
        <end position="146"/>
    </location>
</feature>
<dbReference type="Pfam" id="PF11827">
    <property type="entry name" value="DUF3347"/>
    <property type="match status" value="1"/>
</dbReference>
<comment type="caution">
    <text evidence="3">The sequence shown here is derived from an EMBL/GenBank/DDBJ whole genome shotgun (WGS) entry which is preliminary data.</text>
</comment>
<organism evidence="3 4">
    <name type="scientific">Cyclobacterium qasimii</name>
    <dbReference type="NCBI Taxonomy" id="1350429"/>
    <lineage>
        <taxon>Bacteria</taxon>
        <taxon>Pseudomonadati</taxon>
        <taxon>Bacteroidota</taxon>
        <taxon>Cytophagia</taxon>
        <taxon>Cytophagales</taxon>
        <taxon>Cyclobacteriaceae</taxon>
        <taxon>Cyclobacterium</taxon>
    </lineage>
</organism>
<name>A0A512CHN6_9BACT</name>
<dbReference type="Proteomes" id="UP000321301">
    <property type="component" value="Unassembled WGS sequence"/>
</dbReference>
<reference evidence="3 4" key="1">
    <citation type="submission" date="2019-07" db="EMBL/GenBank/DDBJ databases">
        <title>Whole genome shotgun sequence of Cyclobacterium qasimii NBRC 106168.</title>
        <authorList>
            <person name="Hosoyama A."/>
            <person name="Uohara A."/>
            <person name="Ohji S."/>
            <person name="Ichikawa N."/>
        </authorList>
    </citation>
    <scope>NUCLEOTIDE SEQUENCE [LARGE SCALE GENOMIC DNA]</scope>
    <source>
        <strain evidence="3 4">NBRC 106168</strain>
    </source>
</reference>
<evidence type="ECO:0000313" key="4">
    <source>
        <dbReference type="Proteomes" id="UP000321301"/>
    </source>
</evidence>
<accession>A0A512CHN6</accession>
<protein>
    <recommendedName>
        <fullName evidence="2">DUF3347 domain-containing protein</fullName>
    </recommendedName>
</protein>
<gene>
    <name evidence="3" type="ORF">CQA01_42620</name>
</gene>
<feature type="signal peptide" evidence="1">
    <location>
        <begin position="1"/>
        <end position="24"/>
    </location>
</feature>
<dbReference type="AlphaFoldDB" id="A0A512CHN6"/>
<keyword evidence="4" id="KW-1185">Reference proteome</keyword>
<feature type="chain" id="PRO_5021874966" description="DUF3347 domain-containing protein" evidence="1">
    <location>
        <begin position="25"/>
        <end position="193"/>
    </location>
</feature>
<dbReference type="EMBL" id="BJYV01000026">
    <property type="protein sequence ID" value="GEO23728.1"/>
    <property type="molecule type" value="Genomic_DNA"/>
</dbReference>
<proteinExistence type="predicted"/>
<evidence type="ECO:0000256" key="1">
    <source>
        <dbReference type="SAM" id="SignalP"/>
    </source>
</evidence>
<sequence>MKIQKSILSTALIAGLSLSLIACSENKKAEKSTVVTLENLDNQSKAINGEPTKTDLIDGYLEIKKALTEDNSAGAVNAAVHLEELVQAITFKSLTQEQLNEVNANLEIIKEHSEQIKKNEIDLQIAHFEGMGKNLQDLLSIVGSDRKLYQQHCPMFNKNEGGMWLSENEEIINPLFKGEMSACGAVKEVIEAG</sequence>
<dbReference type="RefSeq" id="WP_020892674.1">
    <property type="nucleotide sequence ID" value="NZ_BJYV01000026.1"/>
</dbReference>
<evidence type="ECO:0000313" key="3">
    <source>
        <dbReference type="EMBL" id="GEO23728.1"/>
    </source>
</evidence>
<dbReference type="InterPro" id="IPR021782">
    <property type="entry name" value="DUF3347"/>
</dbReference>
<keyword evidence="1" id="KW-0732">Signal</keyword>